<dbReference type="SUPFAM" id="SSF52172">
    <property type="entry name" value="CheY-like"/>
    <property type="match status" value="1"/>
</dbReference>
<evidence type="ECO:0000256" key="2">
    <source>
        <dbReference type="ARBA" id="ARBA00023015"/>
    </source>
</evidence>
<dbReference type="InterPro" id="IPR039420">
    <property type="entry name" value="WalR-like"/>
</dbReference>
<dbReference type="InterPro" id="IPR016032">
    <property type="entry name" value="Sig_transdc_resp-reg_C-effctor"/>
</dbReference>
<keyword evidence="2" id="KW-0805">Transcription regulation</keyword>
<comment type="caution">
    <text evidence="9">The sequence shown here is derived from an EMBL/GenBank/DDBJ whole genome shotgun (WGS) entry which is preliminary data.</text>
</comment>
<dbReference type="CDD" id="cd17535">
    <property type="entry name" value="REC_NarL-like"/>
    <property type="match status" value="1"/>
</dbReference>
<feature type="compositionally biased region" description="Gly residues" evidence="6">
    <location>
        <begin position="153"/>
        <end position="163"/>
    </location>
</feature>
<feature type="modified residue" description="4-aspartylphosphate" evidence="5">
    <location>
        <position position="65"/>
    </location>
</feature>
<dbReference type="InterPro" id="IPR011006">
    <property type="entry name" value="CheY-like_superfamily"/>
</dbReference>
<feature type="domain" description="Response regulatory" evidence="8">
    <location>
        <begin position="14"/>
        <end position="130"/>
    </location>
</feature>
<dbReference type="PANTHER" id="PTHR43214">
    <property type="entry name" value="TWO-COMPONENT RESPONSE REGULATOR"/>
    <property type="match status" value="1"/>
</dbReference>
<keyword evidence="10" id="KW-1185">Reference proteome</keyword>
<dbReference type="PROSITE" id="PS50110">
    <property type="entry name" value="RESPONSE_REGULATORY"/>
    <property type="match status" value="1"/>
</dbReference>
<evidence type="ECO:0000259" key="7">
    <source>
        <dbReference type="PROSITE" id="PS50043"/>
    </source>
</evidence>
<dbReference type="InterPro" id="IPR000792">
    <property type="entry name" value="Tscrpt_reg_LuxR_C"/>
</dbReference>
<name>A0ABT1HPV6_STRSD</name>
<organism evidence="9 10">
    <name type="scientific">Streptoalloteichus tenebrarius (strain ATCC 17920 / DSM 40477 / JCM 4838 / CBS 697.72 / NBRC 16177 / NCIMB 11028 / NRRL B-12390 / A12253. 1 / ISP 5477)</name>
    <name type="common">Streptomyces tenebrarius</name>
    <dbReference type="NCBI Taxonomy" id="1933"/>
    <lineage>
        <taxon>Bacteria</taxon>
        <taxon>Bacillati</taxon>
        <taxon>Actinomycetota</taxon>
        <taxon>Actinomycetes</taxon>
        <taxon>Pseudonocardiales</taxon>
        <taxon>Pseudonocardiaceae</taxon>
        <taxon>Streptoalloteichus</taxon>
    </lineage>
</organism>
<keyword evidence="4" id="KW-0804">Transcription</keyword>
<gene>
    <name evidence="9" type="ORF">LX15_001231</name>
</gene>
<dbReference type="PROSITE" id="PS00622">
    <property type="entry name" value="HTH_LUXR_1"/>
    <property type="match status" value="1"/>
</dbReference>
<evidence type="ECO:0000256" key="3">
    <source>
        <dbReference type="ARBA" id="ARBA00023125"/>
    </source>
</evidence>
<feature type="region of interest" description="Disordered" evidence="6">
    <location>
        <begin position="153"/>
        <end position="172"/>
    </location>
</feature>
<keyword evidence="3 9" id="KW-0238">DNA-binding</keyword>
<reference evidence="9 10" key="1">
    <citation type="submission" date="2022-06" db="EMBL/GenBank/DDBJ databases">
        <title>Genomic Encyclopedia of Archaeal and Bacterial Type Strains, Phase II (KMG-II): from individual species to whole genera.</title>
        <authorList>
            <person name="Goeker M."/>
        </authorList>
    </citation>
    <scope>NUCLEOTIDE SEQUENCE [LARGE SCALE GENOMIC DNA]</scope>
    <source>
        <strain evidence="9 10">DSM 40477</strain>
    </source>
</reference>
<dbReference type="CDD" id="cd06170">
    <property type="entry name" value="LuxR_C_like"/>
    <property type="match status" value="1"/>
</dbReference>
<proteinExistence type="predicted"/>
<dbReference type="PANTHER" id="PTHR43214:SF24">
    <property type="entry name" value="TRANSCRIPTIONAL REGULATORY PROTEIN NARL-RELATED"/>
    <property type="match status" value="1"/>
</dbReference>
<dbReference type="PRINTS" id="PR00038">
    <property type="entry name" value="HTHLUXR"/>
</dbReference>
<sequence length="236" mass="24720">MVAVPVPSEEETIRVLVVDDQQAVREGLAALVGLTDGLEVVGQAGDGAEAVRLAAETAPHVVLMDLRMPIMDGVEATARLRRDHPGVAVLVLSTYADQELVVAALSAGARGYLTKEASRTQIETAIRSCAHGQSTLDAAVSARLVASLPGAGAGAGGGAGARWGSGRRPLPDGLTRREGDVLVRIARGLTNREIARELCVEESTVKTHINNAFAKIGARTRSDAVRYAYRQGLVEP</sequence>
<evidence type="ECO:0000256" key="6">
    <source>
        <dbReference type="SAM" id="MobiDB-lite"/>
    </source>
</evidence>
<dbReference type="Pfam" id="PF00196">
    <property type="entry name" value="GerE"/>
    <property type="match status" value="1"/>
</dbReference>
<dbReference type="EMBL" id="JAMTCP010000004">
    <property type="protein sequence ID" value="MCP2257546.1"/>
    <property type="molecule type" value="Genomic_DNA"/>
</dbReference>
<dbReference type="SMART" id="SM00448">
    <property type="entry name" value="REC"/>
    <property type="match status" value="1"/>
</dbReference>
<dbReference type="Pfam" id="PF00072">
    <property type="entry name" value="Response_reg"/>
    <property type="match status" value="1"/>
</dbReference>
<dbReference type="Gene3D" id="3.40.50.2300">
    <property type="match status" value="1"/>
</dbReference>
<evidence type="ECO:0000259" key="8">
    <source>
        <dbReference type="PROSITE" id="PS50110"/>
    </source>
</evidence>
<evidence type="ECO:0000313" key="9">
    <source>
        <dbReference type="EMBL" id="MCP2257546.1"/>
    </source>
</evidence>
<evidence type="ECO:0000313" key="10">
    <source>
        <dbReference type="Proteomes" id="UP001205311"/>
    </source>
</evidence>
<dbReference type="GO" id="GO:0003677">
    <property type="term" value="F:DNA binding"/>
    <property type="evidence" value="ECO:0007669"/>
    <property type="project" value="UniProtKB-KW"/>
</dbReference>
<evidence type="ECO:0000256" key="4">
    <source>
        <dbReference type="ARBA" id="ARBA00023163"/>
    </source>
</evidence>
<protein>
    <submittedName>
        <fullName evidence="9">DNA-binding response regulator, NarL/FixJ family, contains REC and HTH domains</fullName>
    </submittedName>
</protein>
<dbReference type="SUPFAM" id="SSF46894">
    <property type="entry name" value="C-terminal effector domain of the bipartite response regulators"/>
    <property type="match status" value="1"/>
</dbReference>
<accession>A0ABT1HPV6</accession>
<keyword evidence="1 5" id="KW-0597">Phosphoprotein</keyword>
<feature type="domain" description="HTH luxR-type" evidence="7">
    <location>
        <begin position="167"/>
        <end position="232"/>
    </location>
</feature>
<dbReference type="InterPro" id="IPR058245">
    <property type="entry name" value="NreC/VraR/RcsB-like_REC"/>
</dbReference>
<evidence type="ECO:0000256" key="1">
    <source>
        <dbReference type="ARBA" id="ARBA00022553"/>
    </source>
</evidence>
<dbReference type="SMART" id="SM00421">
    <property type="entry name" value="HTH_LUXR"/>
    <property type="match status" value="1"/>
</dbReference>
<evidence type="ECO:0000256" key="5">
    <source>
        <dbReference type="PROSITE-ProRule" id="PRU00169"/>
    </source>
</evidence>
<dbReference type="InterPro" id="IPR001789">
    <property type="entry name" value="Sig_transdc_resp-reg_receiver"/>
</dbReference>
<dbReference type="PROSITE" id="PS50043">
    <property type="entry name" value="HTH_LUXR_2"/>
    <property type="match status" value="1"/>
</dbReference>
<dbReference type="Proteomes" id="UP001205311">
    <property type="component" value="Unassembled WGS sequence"/>
</dbReference>